<dbReference type="RefSeq" id="WP_011734366.1">
    <property type="nucleotide sequence ID" value="NC_008609.1"/>
</dbReference>
<keyword evidence="1" id="KW-0732">Signal</keyword>
<dbReference type="KEGG" id="ppd:Ppro_0418"/>
<feature type="signal peptide" evidence="1">
    <location>
        <begin position="1"/>
        <end position="23"/>
    </location>
</feature>
<evidence type="ECO:0000256" key="1">
    <source>
        <dbReference type="SAM" id="SignalP"/>
    </source>
</evidence>
<accession>A1AL32</accession>
<dbReference type="STRING" id="338966.Ppro_0418"/>
<dbReference type="HOGENOM" id="CLU_078227_0_0_7"/>
<feature type="chain" id="PRO_5002632471" description="DUF2950 domain-containing protein" evidence="1">
    <location>
        <begin position="24"/>
        <end position="314"/>
    </location>
</feature>
<evidence type="ECO:0008006" key="4">
    <source>
        <dbReference type="Google" id="ProtNLM"/>
    </source>
</evidence>
<dbReference type="InterPro" id="IPR021556">
    <property type="entry name" value="DUF2950"/>
</dbReference>
<dbReference type="OrthoDB" id="108782at2"/>
<reference evidence="2 3" key="1">
    <citation type="submission" date="2006-10" db="EMBL/GenBank/DDBJ databases">
        <title>Complete sequence of chromosome of Pelobacter propionicus DSM 2379.</title>
        <authorList>
            <consortium name="US DOE Joint Genome Institute"/>
            <person name="Copeland A."/>
            <person name="Lucas S."/>
            <person name="Lapidus A."/>
            <person name="Barry K."/>
            <person name="Detter J.C."/>
            <person name="Glavina del Rio T."/>
            <person name="Hammon N."/>
            <person name="Israni S."/>
            <person name="Dalin E."/>
            <person name="Tice H."/>
            <person name="Pitluck S."/>
            <person name="Saunders E."/>
            <person name="Brettin T."/>
            <person name="Bruce D."/>
            <person name="Han C."/>
            <person name="Tapia R."/>
            <person name="Schmutz J."/>
            <person name="Larimer F."/>
            <person name="Land M."/>
            <person name="Hauser L."/>
            <person name="Kyrpides N."/>
            <person name="Kim E."/>
            <person name="Lovley D."/>
            <person name="Richardson P."/>
        </authorList>
    </citation>
    <scope>NUCLEOTIDE SEQUENCE [LARGE SCALE GENOMIC DNA]</scope>
    <source>
        <strain evidence="3">DSM 2379 / NBRC 103807 / OttBd1</strain>
    </source>
</reference>
<sequence length="314" mass="34411">MLISSGKIHAALLLLLSMLVVLAGGVPAQAASARTQKTFASPQAAVEALVRALKKNDTGQLVAIFGPGSRKIISSGDPIADKTDRERIVKLYDEKVAIEGTETGKVIFSLGNEQYPLSIPLLKKGKVWRFDTPAGREELLNRRIGRNELGVIEIMRAYVDAQREYAEEDRNGNGTREFAQKFRSAPGKRDGLYWEVKEGEQESPLGPLVAKAESEGYAKSKRGDKTPYHGYLFKILKGQGKDAPGGAFDYLVNGRMILGFAMLAYPAQYGSSGVMSFMVNQNGVVYQRDLGKESARLAASMTFFNPDPSWKKVE</sequence>
<dbReference type="EMBL" id="CP000482">
    <property type="protein sequence ID" value="ABK98052.1"/>
    <property type="molecule type" value="Genomic_DNA"/>
</dbReference>
<name>A1AL32_PELPD</name>
<evidence type="ECO:0000313" key="2">
    <source>
        <dbReference type="EMBL" id="ABK98052.1"/>
    </source>
</evidence>
<proteinExistence type="predicted"/>
<keyword evidence="3" id="KW-1185">Reference proteome</keyword>
<evidence type="ECO:0000313" key="3">
    <source>
        <dbReference type="Proteomes" id="UP000006732"/>
    </source>
</evidence>
<gene>
    <name evidence="2" type="ordered locus">Ppro_0418</name>
</gene>
<protein>
    <recommendedName>
        <fullName evidence="4">DUF2950 domain-containing protein</fullName>
    </recommendedName>
</protein>
<organism evidence="2 3">
    <name type="scientific">Pelobacter propionicus (strain DSM 2379 / NBRC 103807 / OttBd1)</name>
    <dbReference type="NCBI Taxonomy" id="338966"/>
    <lineage>
        <taxon>Bacteria</taxon>
        <taxon>Pseudomonadati</taxon>
        <taxon>Thermodesulfobacteriota</taxon>
        <taxon>Desulfuromonadia</taxon>
        <taxon>Desulfuromonadales</taxon>
        <taxon>Desulfuromonadaceae</taxon>
        <taxon>Pelobacter</taxon>
    </lineage>
</organism>
<dbReference type="Pfam" id="PF11453">
    <property type="entry name" value="DUF2950"/>
    <property type="match status" value="1"/>
</dbReference>
<dbReference type="eggNOG" id="COG4786">
    <property type="taxonomic scope" value="Bacteria"/>
</dbReference>
<dbReference type="AlphaFoldDB" id="A1AL32"/>
<dbReference type="Proteomes" id="UP000006732">
    <property type="component" value="Chromosome"/>
</dbReference>